<comment type="caution">
    <text evidence="6">Lacks conserved residue(s) required for the propagation of feature annotation.</text>
</comment>
<keyword evidence="4 6" id="KW-1133">Transmembrane helix</keyword>
<dbReference type="EMBL" id="JAIMBW010000001">
    <property type="protein sequence ID" value="MBY4892943.1"/>
    <property type="molecule type" value="Genomic_DNA"/>
</dbReference>
<dbReference type="Pfam" id="PF02104">
    <property type="entry name" value="SURF1"/>
    <property type="match status" value="1"/>
</dbReference>
<keyword evidence="9" id="KW-1185">Reference proteome</keyword>
<dbReference type="RefSeq" id="WP_257892688.1">
    <property type="nucleotide sequence ID" value="NZ_JAIMBW010000001.1"/>
</dbReference>
<dbReference type="EMBL" id="CP078073">
    <property type="protein sequence ID" value="QXL89662.1"/>
    <property type="molecule type" value="Genomic_DNA"/>
</dbReference>
<evidence type="ECO:0000256" key="2">
    <source>
        <dbReference type="ARBA" id="ARBA00007165"/>
    </source>
</evidence>
<reference evidence="8 9" key="1">
    <citation type="submission" date="2021-07" db="EMBL/GenBank/DDBJ databases">
        <title>Karlodiniumbacter phycospheric gen. nov., sp. nov., a phycosphere bacterium isolated from karlodinium veneficum.</title>
        <authorList>
            <person name="Peng Y."/>
            <person name="Jiang L."/>
            <person name="Lee J."/>
        </authorList>
    </citation>
    <scope>NUCLEOTIDE SEQUENCE</scope>
    <source>
        <strain evidence="8 9">N5</strain>
    </source>
</reference>
<keyword evidence="6" id="KW-1003">Cell membrane</keyword>
<feature type="transmembrane region" description="Helical" evidence="6">
    <location>
        <begin position="197"/>
        <end position="216"/>
    </location>
</feature>
<evidence type="ECO:0000313" key="8">
    <source>
        <dbReference type="EMBL" id="QXL89662.1"/>
    </source>
</evidence>
<evidence type="ECO:0000256" key="3">
    <source>
        <dbReference type="ARBA" id="ARBA00022692"/>
    </source>
</evidence>
<organism evidence="8">
    <name type="scientific">Gymnodinialimonas phycosphaerae</name>
    <dbReference type="NCBI Taxonomy" id="2841589"/>
    <lineage>
        <taxon>Bacteria</taxon>
        <taxon>Pseudomonadati</taxon>
        <taxon>Pseudomonadota</taxon>
        <taxon>Alphaproteobacteria</taxon>
        <taxon>Rhodobacterales</taxon>
        <taxon>Paracoccaceae</taxon>
        <taxon>Gymnodinialimonas</taxon>
    </lineage>
</organism>
<dbReference type="Proteomes" id="UP000693972">
    <property type="component" value="Unassembled WGS sequence"/>
</dbReference>
<dbReference type="InterPro" id="IPR045214">
    <property type="entry name" value="Surf1/Surf4"/>
</dbReference>
<accession>A0A975YHM6</accession>
<dbReference type="PROSITE" id="PS50895">
    <property type="entry name" value="SURF1"/>
    <property type="match status" value="1"/>
</dbReference>
<gene>
    <name evidence="7" type="ORF">KUL25_09220</name>
    <name evidence="8" type="ORF">KUL25_09225</name>
</gene>
<keyword evidence="5 6" id="KW-0472">Membrane</keyword>
<dbReference type="PANTHER" id="PTHR23427">
    <property type="entry name" value="SURFEIT LOCUS PROTEIN"/>
    <property type="match status" value="1"/>
</dbReference>
<dbReference type="AlphaFoldDB" id="A0A975YHM6"/>
<evidence type="ECO:0000313" key="9">
    <source>
        <dbReference type="Proteomes" id="UP000693972"/>
    </source>
</evidence>
<protein>
    <recommendedName>
        <fullName evidence="6">SURF1-like protein</fullName>
    </recommendedName>
</protein>
<comment type="subcellular location">
    <subcellularLocation>
        <location evidence="6">Cell membrane</location>
        <topology evidence="6">Multi-pass membrane protein</topology>
    </subcellularLocation>
    <subcellularLocation>
        <location evidence="1">Membrane</location>
    </subcellularLocation>
</comment>
<evidence type="ECO:0000256" key="4">
    <source>
        <dbReference type="ARBA" id="ARBA00022989"/>
    </source>
</evidence>
<comment type="similarity">
    <text evidence="2 6">Belongs to the SURF1 family.</text>
</comment>
<evidence type="ECO:0000256" key="1">
    <source>
        <dbReference type="ARBA" id="ARBA00004370"/>
    </source>
</evidence>
<dbReference type="CDD" id="cd06662">
    <property type="entry name" value="SURF1"/>
    <property type="match status" value="1"/>
</dbReference>
<proteinExistence type="inferred from homology"/>
<dbReference type="GO" id="GO:0005886">
    <property type="term" value="C:plasma membrane"/>
    <property type="evidence" value="ECO:0007669"/>
    <property type="project" value="UniProtKB-SubCell"/>
</dbReference>
<dbReference type="InterPro" id="IPR002994">
    <property type="entry name" value="Surf1/Shy1"/>
</dbReference>
<sequence length="223" mass="24068">MGRVIAVVVFGLVGAGILVSLGVWQLQRLTWKESVLAEIAARIEAAPVALPEVIDPEADRYLPVVAEGSFVEGTARVLVSLQGSGPGYRLISVLDTGGRRVLVDRGYLAENVPQPDPPQGLVTVTGNLHWPQEVDSFTPAPDLARNIWYARDVDALAASLGTEPVFIVLREISASDALLTPLPVTADGIPNNHLGYAIQWFGLALVWLGMTAFLLWRITRRSV</sequence>
<evidence type="ECO:0000313" key="7">
    <source>
        <dbReference type="EMBL" id="MBY4892943.1"/>
    </source>
</evidence>
<dbReference type="PANTHER" id="PTHR23427:SF2">
    <property type="entry name" value="SURFEIT LOCUS PROTEIN 1"/>
    <property type="match status" value="1"/>
</dbReference>
<name>A0A975YHM6_9RHOB</name>
<evidence type="ECO:0000256" key="5">
    <source>
        <dbReference type="ARBA" id="ARBA00023136"/>
    </source>
</evidence>
<keyword evidence="3 6" id="KW-0812">Transmembrane</keyword>
<evidence type="ECO:0000256" key="6">
    <source>
        <dbReference type="RuleBase" id="RU363076"/>
    </source>
</evidence>